<keyword evidence="2" id="KW-1185">Reference proteome</keyword>
<gene>
    <name evidence="1" type="ORF">GHK62_06910</name>
</gene>
<organism evidence="1 2">
    <name type="scientific">Sinorhizobium terangae</name>
    <dbReference type="NCBI Taxonomy" id="110322"/>
    <lineage>
        <taxon>Bacteria</taxon>
        <taxon>Pseudomonadati</taxon>
        <taxon>Pseudomonadota</taxon>
        <taxon>Alphaproteobacteria</taxon>
        <taxon>Hyphomicrobiales</taxon>
        <taxon>Rhizobiaceae</taxon>
        <taxon>Sinorhizobium/Ensifer group</taxon>
        <taxon>Sinorhizobium</taxon>
    </lineage>
</organism>
<name>A0A6N7L9I7_SINTE</name>
<dbReference type="OrthoDB" id="8085391at2"/>
<evidence type="ECO:0000313" key="1">
    <source>
        <dbReference type="EMBL" id="MQX14503.1"/>
    </source>
</evidence>
<dbReference type="AlphaFoldDB" id="A0A6N7L9I7"/>
<dbReference type="EMBL" id="WITC01000031">
    <property type="protein sequence ID" value="MQX14503.1"/>
    <property type="molecule type" value="Genomic_DNA"/>
</dbReference>
<evidence type="ECO:0000313" key="2">
    <source>
        <dbReference type="Proteomes" id="UP000439983"/>
    </source>
</evidence>
<proteinExistence type="predicted"/>
<dbReference type="Proteomes" id="UP000439983">
    <property type="component" value="Unassembled WGS sequence"/>
</dbReference>
<comment type="caution">
    <text evidence="1">The sequence shown here is derived from an EMBL/GenBank/DDBJ whole genome shotgun (WGS) entry which is preliminary data.</text>
</comment>
<dbReference type="RefSeq" id="WP_153437570.1">
    <property type="nucleotide sequence ID" value="NZ_CP121659.1"/>
</dbReference>
<protein>
    <submittedName>
        <fullName evidence="1">Uncharacterized protein</fullName>
    </submittedName>
</protein>
<accession>A0A6N7L9I7</accession>
<sequence length="65" mass="7181">MSQERYELILDPTDHWTVWDNVTGVPVVFADQILGGLTEEEAEAALRVLVELDRNRAATAVVDAA</sequence>
<reference evidence="1 2" key="1">
    <citation type="journal article" date="2013" name="Genome Biol.">
        <title>Comparative genomics of the core and accessory genomes of 48 Sinorhizobium strains comprising five genospecies.</title>
        <authorList>
            <person name="Sugawara M."/>
            <person name="Epstein B."/>
            <person name="Badgley B.D."/>
            <person name="Unno T."/>
            <person name="Xu L."/>
            <person name="Reese J."/>
            <person name="Gyaneshwar P."/>
            <person name="Denny R."/>
            <person name="Mudge J."/>
            <person name="Bharti A.K."/>
            <person name="Farmer A.D."/>
            <person name="May G.D."/>
            <person name="Woodward J.E."/>
            <person name="Medigue C."/>
            <person name="Vallenet D."/>
            <person name="Lajus A."/>
            <person name="Rouy Z."/>
            <person name="Martinez-Vaz B."/>
            <person name="Tiffin P."/>
            <person name="Young N.D."/>
            <person name="Sadowsky M.J."/>
        </authorList>
    </citation>
    <scope>NUCLEOTIDE SEQUENCE [LARGE SCALE GENOMIC DNA]</scope>
    <source>
        <strain evidence="1 2">USDA4894</strain>
    </source>
</reference>